<evidence type="ECO:0000256" key="1">
    <source>
        <dbReference type="ARBA" id="ARBA00004496"/>
    </source>
</evidence>
<dbReference type="Proteomes" id="UP000054099">
    <property type="component" value="Unassembled WGS sequence"/>
</dbReference>
<name>A0A0V8J7W4_9BACL</name>
<dbReference type="Gene3D" id="3.20.20.80">
    <property type="entry name" value="Glycosidases"/>
    <property type="match status" value="1"/>
</dbReference>
<feature type="domain" description="Glycosyl hydrolase family 13 catalytic" evidence="7">
    <location>
        <begin position="13"/>
        <end position="413"/>
    </location>
</feature>
<evidence type="ECO:0000313" key="8">
    <source>
        <dbReference type="EMBL" id="KSU83282.1"/>
    </source>
</evidence>
<comment type="caution">
    <text evidence="8">The sequence shown here is derived from an EMBL/GenBank/DDBJ whole genome shotgun (WGS) entry which is preliminary data.</text>
</comment>
<dbReference type="SUPFAM" id="SSF51011">
    <property type="entry name" value="Glycosyl hydrolase domain"/>
    <property type="match status" value="1"/>
</dbReference>
<proteinExistence type="inferred from homology"/>
<evidence type="ECO:0000313" key="9">
    <source>
        <dbReference type="Proteomes" id="UP000054099"/>
    </source>
</evidence>
<dbReference type="EMBL" id="LNQN01000002">
    <property type="protein sequence ID" value="KSU83282.1"/>
    <property type="molecule type" value="Genomic_DNA"/>
</dbReference>
<dbReference type="FunFam" id="3.90.400.10:FF:000002">
    <property type="entry name" value="Sucrose isomerase"/>
    <property type="match status" value="1"/>
</dbReference>
<organism evidence="8 9">
    <name type="scientific">Fictibacillus enclensis</name>
    <dbReference type="NCBI Taxonomy" id="1017270"/>
    <lineage>
        <taxon>Bacteria</taxon>
        <taxon>Bacillati</taxon>
        <taxon>Bacillota</taxon>
        <taxon>Bacilli</taxon>
        <taxon>Bacillales</taxon>
        <taxon>Fictibacillaceae</taxon>
        <taxon>Fictibacillus</taxon>
    </lineage>
</organism>
<gene>
    <name evidence="8" type="ORF">AS030_11950</name>
</gene>
<dbReference type="PANTHER" id="PTHR10357:SF217">
    <property type="entry name" value="TREHALOSE-6-PHOSPHATE HYDROLASE"/>
    <property type="match status" value="1"/>
</dbReference>
<sequence>MEQPWWKKSVVYQIYPKSFKDTTGSGTGDLNGIIEKLDYLKVLGIDVIWLTPIYESPQKDNGYDISDYYKIHEEYGSMEDFERLLSEAHQRDINIIMDIVVNHTSTEHAWFKQARSSKDNEFRDFYIWKDKPNNWKSKFGGSAWKYDEVTNQHYLHLFDVTQADLNWENEKVREKVYEMMNFWFDKGVDGFRLDVINLISKNQDFPDDDGTVKPGDGRRFYTDGPRAHEFLKEMNREIFSKHESLTVGEMSSTSIDHCIQYSNPESKELSMTFNFHHLKVDYPDGEKWTVADFDFVALKRILSEWQIRMHEGGGWNALFWCNHDQPRIVSRYGNNREYREQSAKMLATVIHCMQGTPYIYQGEELGMTNPGFERINKYRDVESLNIYKELTHAGMNEEEVLAILNQKSRDNSRTPVQWDSTENAGFTTGTPWIDVAQNYKDINAEKAIQDKNSVFSHYQKLISMRKTMNIFTDGDYQWIDEEHPAIFAYTRNAENESLMVVNNFYGTDAEWILPEEIEFAPHKATVLLSNYEDSPTLAKTVLRPYESIVYHIKK</sequence>
<dbReference type="Gene3D" id="3.90.400.10">
    <property type="entry name" value="Oligo-1,6-glucosidase, Domain 2"/>
    <property type="match status" value="1"/>
</dbReference>
<dbReference type="GO" id="GO:0005737">
    <property type="term" value="C:cytoplasm"/>
    <property type="evidence" value="ECO:0007669"/>
    <property type="project" value="UniProtKB-SubCell"/>
</dbReference>
<dbReference type="SUPFAM" id="SSF51445">
    <property type="entry name" value="(Trans)glycosidases"/>
    <property type="match status" value="1"/>
</dbReference>
<dbReference type="GO" id="GO:0005993">
    <property type="term" value="P:trehalose catabolic process"/>
    <property type="evidence" value="ECO:0007669"/>
    <property type="project" value="InterPro"/>
</dbReference>
<dbReference type="GO" id="GO:0004556">
    <property type="term" value="F:alpha-amylase activity"/>
    <property type="evidence" value="ECO:0007669"/>
    <property type="project" value="TreeGrafter"/>
</dbReference>
<dbReference type="InterPro" id="IPR056300">
    <property type="entry name" value="SusG-like_C"/>
</dbReference>
<dbReference type="OrthoDB" id="9805159at2"/>
<evidence type="ECO:0000256" key="4">
    <source>
        <dbReference type="ARBA" id="ARBA00022801"/>
    </source>
</evidence>
<comment type="subcellular location">
    <subcellularLocation>
        <location evidence="1">Cytoplasm</location>
    </subcellularLocation>
</comment>
<dbReference type="AlphaFoldDB" id="A0A0V8J7W4"/>
<evidence type="ECO:0000256" key="5">
    <source>
        <dbReference type="ARBA" id="ARBA00023295"/>
    </source>
</evidence>
<dbReference type="Pfam" id="PF00128">
    <property type="entry name" value="Alpha-amylase"/>
    <property type="match status" value="1"/>
</dbReference>
<keyword evidence="4 8" id="KW-0378">Hydrolase</keyword>
<keyword evidence="9" id="KW-1185">Reference proteome</keyword>
<dbReference type="InterPro" id="IPR017853">
    <property type="entry name" value="GH"/>
</dbReference>
<dbReference type="PANTHER" id="PTHR10357">
    <property type="entry name" value="ALPHA-AMYLASE FAMILY MEMBER"/>
    <property type="match status" value="1"/>
</dbReference>
<dbReference type="RefSeq" id="WP_061972078.1">
    <property type="nucleotide sequence ID" value="NZ_FMAV01000002.1"/>
</dbReference>
<dbReference type="NCBIfam" id="NF008183">
    <property type="entry name" value="PRK10933.1"/>
    <property type="match status" value="1"/>
</dbReference>
<dbReference type="Pfam" id="PF23915">
    <property type="entry name" value="SusG_C"/>
    <property type="match status" value="1"/>
</dbReference>
<dbReference type="EC" id="3.2.1.93" evidence="6"/>
<dbReference type="InterPro" id="IPR013780">
    <property type="entry name" value="Glyco_hydro_b"/>
</dbReference>
<dbReference type="FunFam" id="3.20.20.80:FF:000064">
    <property type="entry name" value="Oligo-1,6-glucosidase"/>
    <property type="match status" value="1"/>
</dbReference>
<evidence type="ECO:0000256" key="2">
    <source>
        <dbReference type="ARBA" id="ARBA00008061"/>
    </source>
</evidence>
<evidence type="ECO:0000259" key="7">
    <source>
        <dbReference type="SMART" id="SM00642"/>
    </source>
</evidence>
<evidence type="ECO:0000256" key="3">
    <source>
        <dbReference type="ARBA" id="ARBA00022490"/>
    </source>
</evidence>
<protein>
    <recommendedName>
        <fullName evidence="6">Alpha,alpha-phosphotrehalase</fullName>
        <ecNumber evidence="6">3.2.1.93</ecNumber>
    </recommendedName>
</protein>
<dbReference type="FunFam" id="2.60.40.1180:FF:000007">
    <property type="entry name" value="Sucrose isomerase"/>
    <property type="match status" value="1"/>
</dbReference>
<dbReference type="CDD" id="cd11333">
    <property type="entry name" value="AmyAc_SI_OligoGlu_DGase"/>
    <property type="match status" value="1"/>
</dbReference>
<dbReference type="NCBIfam" id="TIGR02403">
    <property type="entry name" value="trehalose_treC"/>
    <property type="match status" value="1"/>
</dbReference>
<dbReference type="Gene3D" id="2.60.40.1180">
    <property type="entry name" value="Golgi alpha-mannosidase II"/>
    <property type="match status" value="1"/>
</dbReference>
<dbReference type="InterPro" id="IPR006047">
    <property type="entry name" value="GH13_cat_dom"/>
</dbReference>
<accession>A0A0V8J7W4</accession>
<dbReference type="InterPro" id="IPR045857">
    <property type="entry name" value="O16G_dom_2"/>
</dbReference>
<reference evidence="8 9" key="1">
    <citation type="journal article" date="2014" name="Antonie Van Leeuwenhoek">
        <title>Fictibacillus enclensis sp. nov., isolated from marine sediment.</title>
        <authorList>
            <person name="Dastager S.G."/>
            <person name="Mawlankar R."/>
            <person name="Srinivasan K."/>
            <person name="Tang S.K."/>
            <person name="Lee J.C."/>
            <person name="Ramana V.V."/>
            <person name="Shouche Y.S."/>
        </authorList>
    </citation>
    <scope>NUCLEOTIDE SEQUENCE [LARGE SCALE GENOMIC DNA]</scope>
    <source>
        <strain evidence="8 9">NIO-1003</strain>
    </source>
</reference>
<dbReference type="FunFam" id="3.20.20.80:FF:000014">
    <property type="entry name" value="Alpha,alpha-phosphotrehalase"/>
    <property type="match status" value="1"/>
</dbReference>
<evidence type="ECO:0000256" key="6">
    <source>
        <dbReference type="NCBIfam" id="TIGR02403"/>
    </source>
</evidence>
<comment type="similarity">
    <text evidence="2">Belongs to the glycosyl hydrolase 13 family.</text>
</comment>
<dbReference type="InterPro" id="IPR012769">
    <property type="entry name" value="Trehalose_TreC"/>
</dbReference>
<keyword evidence="5 8" id="KW-0326">Glycosidase</keyword>
<keyword evidence="3" id="KW-0963">Cytoplasm</keyword>
<dbReference type="GO" id="GO:0008788">
    <property type="term" value="F:alpha,alpha-phosphotrehalase activity"/>
    <property type="evidence" value="ECO:0007669"/>
    <property type="project" value="UniProtKB-UniRule"/>
</dbReference>
<dbReference type="SMART" id="SM00642">
    <property type="entry name" value="Aamy"/>
    <property type="match status" value="1"/>
</dbReference>